<evidence type="ECO:0000313" key="1">
    <source>
        <dbReference type="EMBL" id="MBW8192218.1"/>
    </source>
</evidence>
<reference evidence="1" key="1">
    <citation type="submission" date="2021-07" db="EMBL/GenBank/DDBJ databases">
        <title>Neiella marina sp. nov., isolated from the intestinal content of sea cucumber Apostichopus japonicus.</title>
        <authorList>
            <person name="Bai X."/>
        </authorList>
    </citation>
    <scope>NUCLEOTIDE SEQUENCE</scope>
    <source>
        <strain evidence="1">126</strain>
    </source>
</reference>
<name>A0ABS7EK23_9GAMM</name>
<dbReference type="InterPro" id="IPR004596">
    <property type="entry name" value="Cell_div_suppressor_SulA"/>
</dbReference>
<dbReference type="NCBIfam" id="NF033429">
    <property type="entry name" value="ImuA_translesion"/>
    <property type="match status" value="1"/>
</dbReference>
<gene>
    <name evidence="1" type="primary">imuA</name>
    <name evidence="1" type="ORF">K0504_14370</name>
</gene>
<dbReference type="PIRSF" id="PIRSF037290">
    <property type="entry name" value="UCP037290"/>
    <property type="match status" value="1"/>
</dbReference>
<dbReference type="EMBL" id="JAHZSS010000020">
    <property type="protein sequence ID" value="MBW8192218.1"/>
    <property type="molecule type" value="Genomic_DNA"/>
</dbReference>
<accession>A0ABS7EK23</accession>
<protein>
    <submittedName>
        <fullName evidence="1">Translesion DNA synthesis-associated protein ImuA</fullName>
    </submittedName>
</protein>
<comment type="caution">
    <text evidence="1">The sequence shown here is derived from an EMBL/GenBank/DDBJ whole genome shotgun (WGS) entry which is preliminary data.</text>
</comment>
<sequence>MSLQSLLNTGRLWRGANQRTDGQHTLSSGIQALDQLLLGGWPKAQVSELLYSGQGIGELRLLLPSLAALSQQSHTAWINPPFVPYPPALQDAGLALKHQLVVSPADHKQALWATEQTLKSGSCMAVIAWLEQQQEVASRDIRRLQLAAEQGQSQLWLMRPEQVAQQSSPSACRLVLTAISSHSIHVHCLKRRGSWAPPPISISLPDVSRSEQAHWFRATEQQCSGQLIQGPWQQRQSAH</sequence>
<dbReference type="InterPro" id="IPR017166">
    <property type="entry name" value="UCP037290"/>
</dbReference>
<dbReference type="RefSeq" id="WP_220104846.1">
    <property type="nucleotide sequence ID" value="NZ_JAHZSS010000020.1"/>
</dbReference>
<organism evidence="1 2">
    <name type="scientific">Neiella holothuriorum</name>
    <dbReference type="NCBI Taxonomy" id="2870530"/>
    <lineage>
        <taxon>Bacteria</taxon>
        <taxon>Pseudomonadati</taxon>
        <taxon>Pseudomonadota</taxon>
        <taxon>Gammaproteobacteria</taxon>
        <taxon>Alteromonadales</taxon>
        <taxon>Echinimonadaceae</taxon>
        <taxon>Neiella</taxon>
    </lineage>
</organism>
<dbReference type="InterPro" id="IPR027417">
    <property type="entry name" value="P-loop_NTPase"/>
</dbReference>
<dbReference type="Proteomes" id="UP001166251">
    <property type="component" value="Unassembled WGS sequence"/>
</dbReference>
<dbReference type="SUPFAM" id="SSF52540">
    <property type="entry name" value="P-loop containing nucleoside triphosphate hydrolases"/>
    <property type="match status" value="1"/>
</dbReference>
<keyword evidence="2" id="KW-1185">Reference proteome</keyword>
<dbReference type="Gene3D" id="3.40.50.300">
    <property type="entry name" value="P-loop containing nucleotide triphosphate hydrolases"/>
    <property type="match status" value="1"/>
</dbReference>
<dbReference type="Pfam" id="PF03846">
    <property type="entry name" value="SulA"/>
    <property type="match status" value="1"/>
</dbReference>
<evidence type="ECO:0000313" key="2">
    <source>
        <dbReference type="Proteomes" id="UP001166251"/>
    </source>
</evidence>
<dbReference type="InterPro" id="IPR047610">
    <property type="entry name" value="ImuA_translesion"/>
</dbReference>
<proteinExistence type="predicted"/>